<dbReference type="Gene3D" id="3.40.50.150">
    <property type="entry name" value="Vaccinia Virus protein VP39"/>
    <property type="match status" value="1"/>
</dbReference>
<evidence type="ECO:0000313" key="3">
    <source>
        <dbReference type="Proteomes" id="UP000231276"/>
    </source>
</evidence>
<sequence>MKTYFSTFITGTQEIVKEFLAKRGVKIKLLLDGLVVYESDYPEREIRNFHIFNNTYLLLRSFSNLAPDAKSLEKILAMVSHDKNLQHQIAINLPSRRRNFKIVSSLENSMVPVSRELLQKLESIILRTPGTRLNIQKPDLEFWALLRRERYGFFGIRVTYPFRHENYREKGELRKEISYILSFLSKPNPKDVVLDPFAGYGSIPIERAASFPYKEIIAVEKEDDLISKLKQKVKASGKKIEVIRGNALALSGIQNKSIDKIISDPPWGEYKEVPDLEKFYESLLLEFDRILKKEGVIVLLIGAKDIFENILQNKFTNIFQLQKKYDILVSGKKAAIYKLVRNYENK</sequence>
<dbReference type="GO" id="GO:0003676">
    <property type="term" value="F:nucleic acid binding"/>
    <property type="evidence" value="ECO:0007669"/>
    <property type="project" value="InterPro"/>
</dbReference>
<comment type="caution">
    <text evidence="2">The sequence shown here is derived from an EMBL/GenBank/DDBJ whole genome shotgun (WGS) entry which is preliminary data.</text>
</comment>
<proteinExistence type="predicted"/>
<dbReference type="AlphaFoldDB" id="A0A2H0DXX5"/>
<dbReference type="Pfam" id="PF01170">
    <property type="entry name" value="UPF0020"/>
    <property type="match status" value="1"/>
</dbReference>
<dbReference type="PROSITE" id="PS00092">
    <property type="entry name" value="N6_MTASE"/>
    <property type="match status" value="1"/>
</dbReference>
<dbReference type="InterPro" id="IPR002052">
    <property type="entry name" value="DNA_methylase_N6_adenine_CS"/>
</dbReference>
<feature type="domain" description="Ribosomal RNA large subunit methyltransferase K/L-like methyltransferase" evidence="1">
    <location>
        <begin position="167"/>
        <end position="316"/>
    </location>
</feature>
<gene>
    <name evidence="2" type="ORF">COW82_00495</name>
</gene>
<dbReference type="SUPFAM" id="SSF53335">
    <property type="entry name" value="S-adenosyl-L-methionine-dependent methyltransferases"/>
    <property type="match status" value="1"/>
</dbReference>
<dbReference type="EMBL" id="PCTS01000007">
    <property type="protein sequence ID" value="PIP86728.1"/>
    <property type="molecule type" value="Genomic_DNA"/>
</dbReference>
<dbReference type="InterPro" id="IPR029063">
    <property type="entry name" value="SAM-dependent_MTases_sf"/>
</dbReference>
<dbReference type="Proteomes" id="UP000231276">
    <property type="component" value="Unassembled WGS sequence"/>
</dbReference>
<protein>
    <recommendedName>
        <fullName evidence="1">Ribosomal RNA large subunit methyltransferase K/L-like methyltransferase domain-containing protein</fullName>
    </recommendedName>
</protein>
<dbReference type="PANTHER" id="PTHR14911">
    <property type="entry name" value="THUMP DOMAIN-CONTAINING"/>
    <property type="match status" value="1"/>
</dbReference>
<evidence type="ECO:0000259" key="1">
    <source>
        <dbReference type="Pfam" id="PF01170"/>
    </source>
</evidence>
<reference evidence="2 3" key="1">
    <citation type="submission" date="2017-09" db="EMBL/GenBank/DDBJ databases">
        <title>Depth-based differentiation of microbial function through sediment-hosted aquifers and enrichment of novel symbionts in the deep terrestrial subsurface.</title>
        <authorList>
            <person name="Probst A.J."/>
            <person name="Ladd B."/>
            <person name="Jarett J.K."/>
            <person name="Geller-Mcgrath D.E."/>
            <person name="Sieber C.M."/>
            <person name="Emerson J.B."/>
            <person name="Anantharaman K."/>
            <person name="Thomas B.C."/>
            <person name="Malmstrom R."/>
            <person name="Stieglmeier M."/>
            <person name="Klingl A."/>
            <person name="Woyke T."/>
            <person name="Ryan C.M."/>
            <person name="Banfield J.F."/>
        </authorList>
    </citation>
    <scope>NUCLEOTIDE SEQUENCE [LARGE SCALE GENOMIC DNA]</scope>
    <source>
        <strain evidence="2">CG22_combo_CG10-13_8_21_14_all_43_18</strain>
    </source>
</reference>
<dbReference type="PANTHER" id="PTHR14911:SF13">
    <property type="entry name" value="TRNA (GUANINE(6)-N2)-METHYLTRANSFERASE THUMP3"/>
    <property type="match status" value="1"/>
</dbReference>
<evidence type="ECO:0000313" key="2">
    <source>
        <dbReference type="EMBL" id="PIP86728.1"/>
    </source>
</evidence>
<accession>A0A2H0DXX5</accession>
<dbReference type="CDD" id="cd02440">
    <property type="entry name" value="AdoMet_MTases"/>
    <property type="match status" value="1"/>
</dbReference>
<dbReference type="GO" id="GO:0030488">
    <property type="term" value="P:tRNA methylation"/>
    <property type="evidence" value="ECO:0007669"/>
    <property type="project" value="TreeGrafter"/>
</dbReference>
<name>A0A2H0DXX5_9BACT</name>
<dbReference type="InterPro" id="IPR000241">
    <property type="entry name" value="RlmKL-like_Mtase"/>
</dbReference>
<organism evidence="2 3">
    <name type="scientific">Candidatus Campbellbacteria bacterium CG22_combo_CG10-13_8_21_14_all_43_18</name>
    <dbReference type="NCBI Taxonomy" id="1974530"/>
    <lineage>
        <taxon>Bacteria</taxon>
        <taxon>Candidatus Campbelliibacteriota</taxon>
    </lineage>
</organism>
<dbReference type="GO" id="GO:0016423">
    <property type="term" value="F:tRNA (guanine) methyltransferase activity"/>
    <property type="evidence" value="ECO:0007669"/>
    <property type="project" value="TreeGrafter"/>
</dbReference>